<dbReference type="InterPro" id="IPR011083">
    <property type="entry name" value="Phage_tail_collar_dom"/>
</dbReference>
<feature type="domain" description="Short tail fibre protein C-terminal" evidence="3">
    <location>
        <begin position="424"/>
        <end position="516"/>
    </location>
</feature>
<feature type="domain" description="Bacteriophage T4 Gp12" evidence="2">
    <location>
        <begin position="246"/>
        <end position="324"/>
    </location>
</feature>
<evidence type="ECO:0000259" key="1">
    <source>
        <dbReference type="Pfam" id="PF07484"/>
    </source>
</evidence>
<evidence type="ECO:0000313" key="5">
    <source>
        <dbReference type="Proteomes" id="UP000029934"/>
    </source>
</evidence>
<reference evidence="4 5" key="1">
    <citation type="submission" date="2014-09" db="EMBL/GenBank/DDBJ databases">
        <title>Complete Genome Sequences of T4-like Bacteriophages RB3, RB5, RB6, RB7, RB9, RB10, RB27, RB33, RB55, RB59, and RB68.</title>
        <authorList>
            <person name="Yaung S.J."/>
            <person name="Esvelt K.M."/>
            <person name="Church G.M."/>
        </authorList>
    </citation>
    <scope>NUCLEOTIDE SEQUENCE [LARGE SCALE GENOMIC DNA]</scope>
</reference>
<dbReference type="GeneID" id="22113907"/>
<dbReference type="RefSeq" id="YP_009098543.1">
    <property type="nucleotide sequence ID" value="NC_025419.1"/>
</dbReference>
<dbReference type="SUPFAM" id="SSF88874">
    <property type="entry name" value="Receptor-binding domain of short tail fibre protein gp12"/>
    <property type="match status" value="1"/>
</dbReference>
<dbReference type="Gene3D" id="2.10.280.10">
    <property type="entry name" value="heat- and protease-stable fragment of the bacteriophage t4 short fibre, domain 1"/>
    <property type="match status" value="1"/>
</dbReference>
<dbReference type="SUPFAM" id="SSF69349">
    <property type="entry name" value="Phage fibre proteins"/>
    <property type="match status" value="1"/>
</dbReference>
<dbReference type="GO" id="GO:0098024">
    <property type="term" value="C:virus tail, fiber"/>
    <property type="evidence" value="ECO:0007669"/>
    <property type="project" value="InterPro"/>
</dbReference>
<dbReference type="Pfam" id="PF07484">
    <property type="entry name" value="Collar"/>
    <property type="match status" value="1"/>
</dbReference>
<keyword evidence="5" id="KW-1185">Reference proteome</keyword>
<organismHost>
    <name type="scientific">Escherichia coli</name>
    <dbReference type="NCBI Taxonomy" id="562"/>
</organismHost>
<dbReference type="Pfam" id="PF14928">
    <property type="entry name" value="S_tail_recep_bd"/>
    <property type="match status" value="1"/>
</dbReference>
<dbReference type="InterPro" id="IPR037053">
    <property type="entry name" value="Phage_tail_collar_dom_sf"/>
</dbReference>
<dbReference type="Pfam" id="PF09089">
    <property type="entry name" value="gp12-short_mid"/>
    <property type="match status" value="1"/>
</dbReference>
<dbReference type="GO" id="GO:0046872">
    <property type="term" value="F:metal ion binding"/>
    <property type="evidence" value="ECO:0007669"/>
    <property type="project" value="InterPro"/>
</dbReference>
<organism evidence="4 5">
    <name type="scientific">Enterobacteria phage RB3</name>
    <name type="common">Bacteriophage RB3</name>
    <dbReference type="NCBI Taxonomy" id="31533"/>
    <lineage>
        <taxon>Viruses</taxon>
        <taxon>Duplodnaviria</taxon>
        <taxon>Heunggongvirae</taxon>
        <taxon>Uroviricota</taxon>
        <taxon>Caudoviricetes</taxon>
        <taxon>Pantevenvirales</taxon>
        <taxon>Straboviridae</taxon>
        <taxon>Tevenvirinae</taxon>
        <taxon>Tequatrovirus</taxon>
        <taxon>Tequatrovirus RB3</taxon>
    </lineage>
</organism>
<dbReference type="InterPro" id="IPR027448">
    <property type="entry name" value="Short_tail_fibre_C"/>
</dbReference>
<name>A0A097J174_BPR03</name>
<dbReference type="Gene3D" id="3.90.1340.10">
    <property type="entry name" value="Phage tail collar domain"/>
    <property type="match status" value="1"/>
</dbReference>
<evidence type="ECO:0000259" key="2">
    <source>
        <dbReference type="Pfam" id="PF09089"/>
    </source>
</evidence>
<dbReference type="EMBL" id="KM606994">
    <property type="protein sequence ID" value="AIT72893.1"/>
    <property type="molecule type" value="Genomic_DNA"/>
</dbReference>
<feature type="domain" description="Phage tail collar" evidence="1">
    <location>
        <begin position="337"/>
        <end position="392"/>
    </location>
</feature>
<gene>
    <name evidence="4" type="ORF">RB3_157</name>
</gene>
<evidence type="ECO:0000259" key="3">
    <source>
        <dbReference type="Pfam" id="PF14928"/>
    </source>
</evidence>
<dbReference type="InterPro" id="IPR015173">
    <property type="entry name" value="Phage_T4_Gp12"/>
</dbReference>
<proteinExistence type="predicted"/>
<dbReference type="Proteomes" id="UP000029934">
    <property type="component" value="Segment"/>
</dbReference>
<dbReference type="Gene3D" id="4.10.1070.10">
    <property type="entry name" value="receptor-binding domain of the bacteriophage t4 short tail fibre, domain 2"/>
    <property type="match status" value="1"/>
</dbReference>
<evidence type="ECO:0000313" key="4">
    <source>
        <dbReference type="EMBL" id="AIT72893.1"/>
    </source>
</evidence>
<dbReference type="OrthoDB" id="3474at10239"/>
<accession>A0A097J174</accession>
<sequence>MSNNTYQHVSNESKYVKFDPVGSNFPDTVTTVQSALSKISNIGVNGIPDATMEVKGIAMIASEQEVLDGTNNSKIVTPATLATRLLYPNATETKYGLTRYSTNEETLEGSDNNSSITPQKLKYHTDDVFQNRYSSESSNGVIKISSTPAALAGVDDTTAMTPLKTQKLAIKLISQIAPSEDTATESVRGVVQLSTVAQTRQGTLREGYAISPYTFMNSVATQEYKGVIRLGTQSEINSNLGDVAVTGETLNGRGATGSMRGVVKLTTQAGIAPEGDSSGALAWNADVINTRGGQTINGSLNLDHLTANGIWSRGGMWKNGDQPVATERYASERVPVGTIMMFAGDSAPPGWIMCHGGTVSGDQFPDYRNVVGTRFGGDWNNPGIPDMRGLFVRGAGTGGHILNQRGQDGYGKDRLGVGCDGMHVGGVQAQQMSYHKHAGAWGENGNNRGYAPFGASNGNGYLGNGRSADWDNHLFFTNDGFEMGGPRDSFGTLNREGLIGYETRPWNISLNYIIKIHY</sequence>
<dbReference type="KEGG" id="vg:22113907"/>
<protein>
    <submittedName>
        <fullName evidence="4">Short tail fiber</fullName>
    </submittedName>
</protein>
<dbReference type="InterPro" id="IPR044916">
    <property type="entry name" value="Short_tail_fibre_C_sf"/>
</dbReference>